<dbReference type="AlphaFoldDB" id="A0A9D3ZQV4"/>
<organism evidence="1 2">
    <name type="scientific">Gossypium stocksii</name>
    <dbReference type="NCBI Taxonomy" id="47602"/>
    <lineage>
        <taxon>Eukaryota</taxon>
        <taxon>Viridiplantae</taxon>
        <taxon>Streptophyta</taxon>
        <taxon>Embryophyta</taxon>
        <taxon>Tracheophyta</taxon>
        <taxon>Spermatophyta</taxon>
        <taxon>Magnoliopsida</taxon>
        <taxon>eudicotyledons</taxon>
        <taxon>Gunneridae</taxon>
        <taxon>Pentapetalae</taxon>
        <taxon>rosids</taxon>
        <taxon>malvids</taxon>
        <taxon>Malvales</taxon>
        <taxon>Malvaceae</taxon>
        <taxon>Malvoideae</taxon>
        <taxon>Gossypium</taxon>
    </lineage>
</organism>
<evidence type="ECO:0000313" key="2">
    <source>
        <dbReference type="Proteomes" id="UP000828251"/>
    </source>
</evidence>
<dbReference type="OrthoDB" id="1002400at2759"/>
<comment type="caution">
    <text evidence="1">The sequence shown here is derived from an EMBL/GenBank/DDBJ whole genome shotgun (WGS) entry which is preliminary data.</text>
</comment>
<proteinExistence type="predicted"/>
<protein>
    <recommendedName>
        <fullName evidence="3">RNase H type-1 domain-containing protein</fullName>
    </recommendedName>
</protein>
<name>A0A9D3ZQV4_9ROSI</name>
<accession>A0A9D3ZQV4</accession>
<evidence type="ECO:0008006" key="3">
    <source>
        <dbReference type="Google" id="ProtNLM"/>
    </source>
</evidence>
<gene>
    <name evidence="1" type="ORF">J1N35_034772</name>
</gene>
<reference evidence="1 2" key="1">
    <citation type="journal article" date="2021" name="Plant Biotechnol. J.">
        <title>Multi-omics assisted identification of the key and species-specific regulatory components of drought-tolerant mechanisms in Gossypium stocksii.</title>
        <authorList>
            <person name="Yu D."/>
            <person name="Ke L."/>
            <person name="Zhang D."/>
            <person name="Wu Y."/>
            <person name="Sun Y."/>
            <person name="Mei J."/>
            <person name="Sun J."/>
            <person name="Sun Y."/>
        </authorList>
    </citation>
    <scope>NUCLEOTIDE SEQUENCE [LARGE SCALE GENOMIC DNA]</scope>
    <source>
        <strain evidence="2">cv. E1</strain>
        <tissue evidence="1">Leaf</tissue>
    </source>
</reference>
<evidence type="ECO:0000313" key="1">
    <source>
        <dbReference type="EMBL" id="KAH1056707.1"/>
    </source>
</evidence>
<dbReference type="Proteomes" id="UP000828251">
    <property type="component" value="Unassembled WGS sequence"/>
</dbReference>
<dbReference type="EMBL" id="JAIQCV010000010">
    <property type="protein sequence ID" value="KAH1056707.1"/>
    <property type="molecule type" value="Genomic_DNA"/>
</dbReference>
<keyword evidence="2" id="KW-1185">Reference proteome</keyword>
<sequence>MAEVRACLQMVVVVEDLGFKNLVVEEESLTVIKKIQTFEEDKSNIPIGEPHGAHYGGGREMMGFTKDLD</sequence>